<evidence type="ECO:0000256" key="6">
    <source>
        <dbReference type="PIRSR" id="PIRSR000097-3"/>
    </source>
</evidence>
<dbReference type="GO" id="GO:0016616">
    <property type="term" value="F:oxidoreductase activity, acting on the CH-OH group of donors, NAD or NADP as acceptor"/>
    <property type="evidence" value="ECO:0007669"/>
    <property type="project" value="UniProtKB-ARBA"/>
</dbReference>
<keyword evidence="3" id="KW-0560">Oxidoreductase</keyword>
<evidence type="ECO:0000313" key="8">
    <source>
        <dbReference type="EMBL" id="MBK3428949.1"/>
    </source>
</evidence>
<proteinExistence type="inferred from homology"/>
<dbReference type="InterPro" id="IPR020471">
    <property type="entry name" value="AKR"/>
</dbReference>
<dbReference type="RefSeq" id="WP_200436238.1">
    <property type="nucleotide sequence ID" value="NZ_JAEHFL010000017.1"/>
</dbReference>
<dbReference type="InterPro" id="IPR036812">
    <property type="entry name" value="NAD(P)_OxRdtase_dom_sf"/>
</dbReference>
<dbReference type="Pfam" id="PF00248">
    <property type="entry name" value="Aldo_ket_red"/>
    <property type="match status" value="1"/>
</dbReference>
<dbReference type="PRINTS" id="PR00069">
    <property type="entry name" value="ALDKETRDTASE"/>
</dbReference>
<evidence type="ECO:0000256" key="1">
    <source>
        <dbReference type="ARBA" id="ARBA00007905"/>
    </source>
</evidence>
<feature type="binding site" evidence="5">
    <location>
        <position position="115"/>
    </location>
    <ligand>
        <name>substrate</name>
    </ligand>
</feature>
<gene>
    <name evidence="8" type="ORF">JDP02_10585</name>
</gene>
<evidence type="ECO:0000259" key="7">
    <source>
        <dbReference type="Pfam" id="PF00248"/>
    </source>
</evidence>
<reference evidence="8 9" key="1">
    <citation type="submission" date="2020-12" db="EMBL/GenBank/DDBJ databases">
        <title>Draft genome sequence of the commensal strain Corynebacterium tuberculostearicum MFP09/CIP 102622 isolated from human skin.</title>
        <authorList>
            <person name="Boukerb A.M."/>
            <person name="Janvier X."/>
            <person name="Feuilloley M.G.J."/>
            <person name="Groboillot A."/>
        </authorList>
    </citation>
    <scope>NUCLEOTIDE SEQUENCE [LARGE SCALE GENOMIC DNA]</scope>
    <source>
        <strain evidence="8 9">CIP 102622</strain>
    </source>
</reference>
<name>A0A8I1LDN7_9CORY</name>
<dbReference type="PIRSF" id="PIRSF000097">
    <property type="entry name" value="AKR"/>
    <property type="match status" value="1"/>
</dbReference>
<protein>
    <submittedName>
        <fullName evidence="8">Aldo/keto reductase</fullName>
    </submittedName>
</protein>
<dbReference type="PANTHER" id="PTHR43827">
    <property type="entry name" value="2,5-DIKETO-D-GLUCONIC ACID REDUCTASE"/>
    <property type="match status" value="1"/>
</dbReference>
<feature type="domain" description="NADP-dependent oxidoreductase" evidence="7">
    <location>
        <begin position="20"/>
        <end position="266"/>
    </location>
</feature>
<dbReference type="InterPro" id="IPR023210">
    <property type="entry name" value="NADP_OxRdtase_dom"/>
</dbReference>
<comment type="similarity">
    <text evidence="1">Belongs to the aldo/keto reductase family.</text>
</comment>
<organism evidence="8 9">
    <name type="scientific">Corynebacterium tuberculostearicum</name>
    <dbReference type="NCBI Taxonomy" id="38304"/>
    <lineage>
        <taxon>Bacteria</taxon>
        <taxon>Bacillati</taxon>
        <taxon>Actinomycetota</taxon>
        <taxon>Actinomycetes</taxon>
        <taxon>Mycobacteriales</taxon>
        <taxon>Corynebacteriaceae</taxon>
        <taxon>Corynebacterium</taxon>
    </lineage>
</organism>
<comment type="caution">
    <text evidence="8">The sequence shown here is derived from an EMBL/GenBank/DDBJ whole genome shotgun (WGS) entry which is preliminary data.</text>
</comment>
<dbReference type="CDD" id="cd19071">
    <property type="entry name" value="AKR_AKR1-5-like"/>
    <property type="match status" value="1"/>
</dbReference>
<feature type="site" description="Lowers pKa of active site Tyr" evidence="6">
    <location>
        <position position="82"/>
    </location>
</feature>
<dbReference type="PANTHER" id="PTHR43827:SF3">
    <property type="entry name" value="NADP-DEPENDENT OXIDOREDUCTASE DOMAIN-CONTAINING PROTEIN"/>
    <property type="match status" value="1"/>
</dbReference>
<dbReference type="Proteomes" id="UP000603369">
    <property type="component" value="Unassembled WGS sequence"/>
</dbReference>
<keyword evidence="9" id="KW-1185">Reference proteome</keyword>
<evidence type="ECO:0000256" key="2">
    <source>
        <dbReference type="ARBA" id="ARBA00022857"/>
    </source>
</evidence>
<dbReference type="EMBL" id="JAEHFL010000017">
    <property type="protein sequence ID" value="MBK3428949.1"/>
    <property type="molecule type" value="Genomic_DNA"/>
</dbReference>
<dbReference type="InterPro" id="IPR018170">
    <property type="entry name" value="Aldo/ket_reductase_CS"/>
</dbReference>
<evidence type="ECO:0000313" key="9">
    <source>
        <dbReference type="Proteomes" id="UP000603369"/>
    </source>
</evidence>
<evidence type="ECO:0000256" key="3">
    <source>
        <dbReference type="ARBA" id="ARBA00023002"/>
    </source>
</evidence>
<keyword evidence="2" id="KW-0521">NADP</keyword>
<feature type="active site" description="Proton donor" evidence="4">
    <location>
        <position position="53"/>
    </location>
</feature>
<sequence length="287" mass="32174">MEGMTVPTVTFNDDREMPQLGLGTYKLYDEECIRVIREAIDLGYRHFDTATLYKNEEAVGTALKQAMDAGDVTRDELFITSKVWHSHQGEHKVEEAFQQSLKDLQLDYLDLYLIHWPWPQGGLYNETFEAIARLQGMGQIASIGVANFYEDVLKDLISTTGISPVLNQVEIHPGFTQSSLRAFHHDNDIVTEAWAPLARGVVLNNPVIEQAAADHEATEGQVVLAYLMSKDISVIPKSARTERMKENLAATELELTAEEVSAIDALEGQEGFGRMFNDPREFPGNEE</sequence>
<dbReference type="Gene3D" id="3.20.20.100">
    <property type="entry name" value="NADP-dependent oxidoreductase domain"/>
    <property type="match status" value="1"/>
</dbReference>
<evidence type="ECO:0000256" key="5">
    <source>
        <dbReference type="PIRSR" id="PIRSR000097-2"/>
    </source>
</evidence>
<dbReference type="AlphaFoldDB" id="A0A8I1LDN7"/>
<accession>A0A8I1LDN7</accession>
<evidence type="ECO:0000256" key="4">
    <source>
        <dbReference type="PIRSR" id="PIRSR000097-1"/>
    </source>
</evidence>
<dbReference type="SUPFAM" id="SSF51430">
    <property type="entry name" value="NAD(P)-linked oxidoreductase"/>
    <property type="match status" value="1"/>
</dbReference>
<dbReference type="PROSITE" id="PS00798">
    <property type="entry name" value="ALDOKETO_REDUCTASE_1"/>
    <property type="match status" value="1"/>
</dbReference>
<dbReference type="FunFam" id="3.20.20.100:FF:000002">
    <property type="entry name" value="2,5-diketo-D-gluconic acid reductase A"/>
    <property type="match status" value="1"/>
</dbReference>